<feature type="transmembrane region" description="Helical" evidence="2">
    <location>
        <begin position="9"/>
        <end position="34"/>
    </location>
</feature>
<protein>
    <submittedName>
        <fullName evidence="3">Uncharacterized protein</fullName>
    </submittedName>
</protein>
<evidence type="ECO:0000256" key="2">
    <source>
        <dbReference type="SAM" id="Phobius"/>
    </source>
</evidence>
<feature type="compositionally biased region" description="Low complexity" evidence="1">
    <location>
        <begin position="142"/>
        <end position="154"/>
    </location>
</feature>
<feature type="compositionally biased region" description="Polar residues" evidence="1">
    <location>
        <begin position="119"/>
        <end position="141"/>
    </location>
</feature>
<dbReference type="Proteomes" id="UP000249794">
    <property type="component" value="Unassembled WGS sequence"/>
</dbReference>
<evidence type="ECO:0000256" key="1">
    <source>
        <dbReference type="SAM" id="MobiDB-lite"/>
    </source>
</evidence>
<name>A0A2W4XUT5_9CYAN</name>
<proteinExistence type="predicted"/>
<feature type="region of interest" description="Disordered" evidence="1">
    <location>
        <begin position="108"/>
        <end position="165"/>
    </location>
</feature>
<comment type="caution">
    <text evidence="3">The sequence shown here is derived from an EMBL/GenBank/DDBJ whole genome shotgun (WGS) entry which is preliminary data.</text>
</comment>
<evidence type="ECO:0000313" key="3">
    <source>
        <dbReference type="EMBL" id="PZO61333.1"/>
    </source>
</evidence>
<sequence length="165" mass="17358">MDDDQKRTALFIGSIASIFVVSILGVRSALGWLIQSNANNTAEDRLLAAGEFTADSNSVSQFTGQNGDPNGNSSGTQTLNPDNNAIGTDQTADNRVVSPLEQAGTYVQRQQRVQEDSAIAQTPVNIVPTSDTTPSTPAQGNTTTPQPASTTTVTEPAAPRVRALW</sequence>
<accession>A0A2W4XUT5</accession>
<dbReference type="EMBL" id="QBMP01000001">
    <property type="protein sequence ID" value="PZO61333.1"/>
    <property type="molecule type" value="Genomic_DNA"/>
</dbReference>
<keyword evidence="2" id="KW-1133">Transmembrane helix</keyword>
<organism evidence="3 4">
    <name type="scientific">Phormidesmis priestleyi</name>
    <dbReference type="NCBI Taxonomy" id="268141"/>
    <lineage>
        <taxon>Bacteria</taxon>
        <taxon>Bacillati</taxon>
        <taxon>Cyanobacteriota</taxon>
        <taxon>Cyanophyceae</taxon>
        <taxon>Leptolyngbyales</taxon>
        <taxon>Leptolyngbyaceae</taxon>
        <taxon>Phormidesmis</taxon>
    </lineage>
</organism>
<reference evidence="3 4" key="2">
    <citation type="submission" date="2018-06" db="EMBL/GenBank/DDBJ databases">
        <title>Metagenomic assembly of (sub)arctic Cyanobacteria and their associated microbiome from non-axenic cultures.</title>
        <authorList>
            <person name="Baurain D."/>
        </authorList>
    </citation>
    <scope>NUCLEOTIDE SEQUENCE [LARGE SCALE GENOMIC DNA]</scope>
    <source>
        <strain evidence="3">ULC027bin1</strain>
    </source>
</reference>
<keyword evidence="2" id="KW-0472">Membrane</keyword>
<feature type="region of interest" description="Disordered" evidence="1">
    <location>
        <begin position="58"/>
        <end position="90"/>
    </location>
</feature>
<keyword evidence="2" id="KW-0812">Transmembrane</keyword>
<dbReference type="AlphaFoldDB" id="A0A2W4XUT5"/>
<reference evidence="4" key="1">
    <citation type="submission" date="2018-04" db="EMBL/GenBank/DDBJ databases">
        <authorList>
            <person name="Cornet L."/>
        </authorList>
    </citation>
    <scope>NUCLEOTIDE SEQUENCE [LARGE SCALE GENOMIC DNA]</scope>
</reference>
<evidence type="ECO:0000313" key="4">
    <source>
        <dbReference type="Proteomes" id="UP000249794"/>
    </source>
</evidence>
<gene>
    <name evidence="3" type="ORF">DCF15_00055</name>
</gene>